<comment type="caution">
    <text evidence="1">The sequence shown here is derived from an EMBL/GenBank/DDBJ whole genome shotgun (WGS) entry which is preliminary data.</text>
</comment>
<keyword evidence="2" id="KW-1185">Reference proteome</keyword>
<dbReference type="STRING" id="263475.AMD00_02715"/>
<dbReference type="AlphaFoldDB" id="A0A0M0LK06"/>
<dbReference type="GeneID" id="301135027"/>
<dbReference type="Proteomes" id="UP000036867">
    <property type="component" value="Unassembled WGS sequence"/>
</dbReference>
<protein>
    <submittedName>
        <fullName evidence="1">Uncharacterized protein</fullName>
    </submittedName>
</protein>
<evidence type="ECO:0000313" key="2">
    <source>
        <dbReference type="Proteomes" id="UP000036867"/>
    </source>
</evidence>
<dbReference type="RefSeq" id="WP_053415549.1">
    <property type="nucleotide sequence ID" value="NZ_LILB01000001.1"/>
</dbReference>
<dbReference type="EMBL" id="LILB01000001">
    <property type="protein sequence ID" value="KOO51410.1"/>
    <property type="molecule type" value="Genomic_DNA"/>
</dbReference>
<dbReference type="OrthoDB" id="2947027at2"/>
<name>A0A0M0LK06_9BACL</name>
<sequence length="80" mass="9323">MNIENKRKIFKYNEDDILEILSEYLSEENGFDTFYSRSIILGTPGKDLRLVAVIGDLDDINIAKLNLEEINKESNYNRTH</sequence>
<reference evidence="2" key="1">
    <citation type="submission" date="2015-08" db="EMBL/GenBank/DDBJ databases">
        <title>Fjat-10028 dsm 16317.</title>
        <authorList>
            <person name="Liu B."/>
            <person name="Wang J."/>
            <person name="Zhu Y."/>
            <person name="Liu G."/>
            <person name="Chen Q."/>
            <person name="Chen Z."/>
            <person name="Lan J."/>
            <person name="Che J."/>
            <person name="Ge C."/>
            <person name="Shi H."/>
            <person name="Pan Z."/>
            <person name="Liu X."/>
        </authorList>
    </citation>
    <scope>NUCLEOTIDE SEQUENCE [LARGE SCALE GENOMIC DNA]</scope>
    <source>
        <strain evidence="2">DSM 16317</strain>
    </source>
</reference>
<organism evidence="1 2">
    <name type="scientific">Viridibacillus arvi</name>
    <dbReference type="NCBI Taxonomy" id="263475"/>
    <lineage>
        <taxon>Bacteria</taxon>
        <taxon>Bacillati</taxon>
        <taxon>Bacillota</taxon>
        <taxon>Bacilli</taxon>
        <taxon>Bacillales</taxon>
        <taxon>Caryophanaceae</taxon>
        <taxon>Viridibacillus</taxon>
    </lineage>
</organism>
<evidence type="ECO:0000313" key="1">
    <source>
        <dbReference type="EMBL" id="KOO51410.1"/>
    </source>
</evidence>
<accession>A0A0M0LK06</accession>
<proteinExistence type="predicted"/>
<gene>
    <name evidence="1" type="ORF">AMD00_02715</name>
</gene>